<protein>
    <submittedName>
        <fullName evidence="2">Type I-U CRISPR-associated protein Cas5/Cas6</fullName>
    </submittedName>
</protein>
<dbReference type="EMBL" id="MSKI01000164">
    <property type="protein sequence ID" value="OLO47689.1"/>
    <property type="molecule type" value="Genomic_DNA"/>
</dbReference>
<evidence type="ECO:0000313" key="2">
    <source>
        <dbReference type="EMBL" id="OLO47689.1"/>
    </source>
</evidence>
<organism evidence="2 3">
    <name type="scientific">Actinomyces oris</name>
    <dbReference type="NCBI Taxonomy" id="544580"/>
    <lineage>
        <taxon>Bacteria</taxon>
        <taxon>Bacillati</taxon>
        <taxon>Actinomycetota</taxon>
        <taxon>Actinomycetes</taxon>
        <taxon>Actinomycetales</taxon>
        <taxon>Actinomycetaceae</taxon>
        <taxon>Actinomyces</taxon>
    </lineage>
</organism>
<gene>
    <name evidence="2" type="ORF">BKH30_11740</name>
</gene>
<accession>A0A1Q8VHX3</accession>
<evidence type="ECO:0000313" key="3">
    <source>
        <dbReference type="Proteomes" id="UP000186855"/>
    </source>
</evidence>
<dbReference type="Proteomes" id="UP000186855">
    <property type="component" value="Unassembled WGS sequence"/>
</dbReference>
<feature type="region of interest" description="Disordered" evidence="1">
    <location>
        <begin position="189"/>
        <end position="209"/>
    </location>
</feature>
<dbReference type="NCBIfam" id="TIGR02165">
    <property type="entry name" value="cas5_6_GSU0054"/>
    <property type="match status" value="1"/>
</dbReference>
<evidence type="ECO:0000256" key="1">
    <source>
        <dbReference type="SAM" id="MobiDB-lite"/>
    </source>
</evidence>
<dbReference type="AlphaFoldDB" id="A0A1Q8VHX3"/>
<reference evidence="2 3" key="1">
    <citation type="submission" date="2016-12" db="EMBL/GenBank/DDBJ databases">
        <title>Genomic comparison of strains in the 'Actinomyces naeslundii' group.</title>
        <authorList>
            <person name="Mughal S.R."/>
            <person name="Do T."/>
            <person name="Gilbert S.C."/>
            <person name="Witherden E.A."/>
            <person name="Didelot X."/>
            <person name="Beighton D."/>
        </authorList>
    </citation>
    <scope>NUCLEOTIDE SEQUENCE [LARGE SCALE GENOMIC DNA]</scope>
    <source>
        <strain evidence="2 3">S24V</strain>
    </source>
</reference>
<sequence length="521" mass="56209">MAPVSITAHFPLGVYHGHAADGSPDPFPSPARLFSAFVSASHTGVTAGADGQVAPDIDEALTWLEEHPPNGLHVPSMAPVQSSSRVAYRKTGTIEKDQPKTAAKAISDGYAITGEIGWLWDDMPDGVCDALSRLCEDVPCLGEMDSPVVMSTEKVEANWRLDPAATAFTPGGLRVQVPAPGRTRVLRELHSQSRPPKAPTASADMFRPSGDSVRALPTSEECLQTARYAAAEPVRHADGNHSPWRDVLIFLADNGAGREIAPERRVSWCVAFHKALIKRIGDGAPPIVTGRYQRNMEKPANHLAIQYVPASVLSQSTVEAVSGAPGAFLVMLPSDVSDDDEAVILSALAGMTRLNHRRDEAPARLRPVGEVCDAQGFWRPPARGTQRLWSPTPVAVPEVTRQRGEWTFEDAIVLSLGFVWRDRFDAVPKGSQGYRSLVAQVRERGAGVMWYHRITRNPSFYAHRMPQGVTAQPYTALVSAGDLLTDTGLAAVGQSRHLGGGLLVPADLPAELAQSVVRRRP</sequence>
<dbReference type="InterPro" id="IPR019089">
    <property type="entry name" value="Cas_GSU0054"/>
</dbReference>
<comment type="caution">
    <text evidence="2">The sequence shown here is derived from an EMBL/GenBank/DDBJ whole genome shotgun (WGS) entry which is preliminary data.</text>
</comment>
<name>A0A1Q8VHX3_9ACTO</name>
<proteinExistence type="predicted"/>